<dbReference type="Ensembl" id="ENSPTRT00000015597.5">
    <property type="protein sequence ID" value="ENSPTRP00000014434.5"/>
    <property type="gene ID" value="ENSPTRG00000008467.5"/>
</dbReference>
<evidence type="ECO:0000313" key="23">
    <source>
        <dbReference type="VGNC" id="VGNC:51575"/>
    </source>
</evidence>
<evidence type="ECO:0000256" key="16">
    <source>
        <dbReference type="ARBA" id="ARBA00032952"/>
    </source>
</evidence>
<organism evidence="21 22">
    <name type="scientific">Pan troglodytes</name>
    <name type="common">Chimpanzee</name>
    <dbReference type="NCBI Taxonomy" id="9598"/>
    <lineage>
        <taxon>Eukaryota</taxon>
        <taxon>Metazoa</taxon>
        <taxon>Chordata</taxon>
        <taxon>Craniata</taxon>
        <taxon>Vertebrata</taxon>
        <taxon>Euteleostomi</taxon>
        <taxon>Mammalia</taxon>
        <taxon>Eutheria</taxon>
        <taxon>Euarchontoglires</taxon>
        <taxon>Primates</taxon>
        <taxon>Haplorrhini</taxon>
        <taxon>Catarrhini</taxon>
        <taxon>Hominidae</taxon>
        <taxon>Pan</taxon>
    </lineage>
</organism>
<evidence type="ECO:0000256" key="10">
    <source>
        <dbReference type="ARBA" id="ARBA00022801"/>
    </source>
</evidence>
<reference evidence="21" key="2">
    <citation type="submission" date="2025-08" db="UniProtKB">
        <authorList>
            <consortium name="Ensembl"/>
        </authorList>
    </citation>
    <scope>IDENTIFICATION</scope>
</reference>
<dbReference type="PROSITE" id="PS00149">
    <property type="entry name" value="SULFATASE_2"/>
    <property type="match status" value="1"/>
</dbReference>
<evidence type="ECO:0000256" key="13">
    <source>
        <dbReference type="ARBA" id="ARBA00023180"/>
    </source>
</evidence>
<gene>
    <name evidence="21 23" type="primary">GALNS</name>
</gene>
<dbReference type="InterPro" id="IPR024607">
    <property type="entry name" value="Sulfatase_CS"/>
</dbReference>
<dbReference type="EC" id="3.1.6.4" evidence="6"/>
<comment type="cofactor">
    <cofactor evidence="2">
        <name>Ca(2+)</name>
        <dbReference type="ChEBI" id="CHEBI:29108"/>
    </cofactor>
</comment>
<evidence type="ECO:0000256" key="11">
    <source>
        <dbReference type="ARBA" id="ARBA00022837"/>
    </source>
</evidence>
<dbReference type="InterPro" id="IPR050738">
    <property type="entry name" value="Sulfatase"/>
</dbReference>
<comment type="catalytic activity">
    <reaction evidence="1">
        <text>Hydrolysis of the 6-sulfate groups of the N-acetyl-D-galactosamine 6-sulfate units of chondroitin sulfate and of the D-galactose 6-sulfate units of keratan sulfate.</text>
        <dbReference type="EC" id="3.1.6.4"/>
    </reaction>
</comment>
<dbReference type="eggNOG" id="KOG3867">
    <property type="taxonomic scope" value="Eukaryota"/>
</dbReference>
<comment type="subcellular location">
    <subcellularLocation>
        <location evidence="3">Lysosome</location>
    </subcellularLocation>
</comment>
<evidence type="ECO:0000313" key="22">
    <source>
        <dbReference type="Proteomes" id="UP000002277"/>
    </source>
</evidence>
<keyword evidence="13" id="KW-0325">Glycoprotein</keyword>
<dbReference type="OMA" id="ESAEYYP"/>
<dbReference type="FunCoup" id="H2QBQ8">
    <property type="interactions" value="598"/>
</dbReference>
<dbReference type="InterPro" id="IPR017850">
    <property type="entry name" value="Alkaline_phosphatase_core_sf"/>
</dbReference>
<evidence type="ECO:0000256" key="18">
    <source>
        <dbReference type="SAM" id="MobiDB-lite"/>
    </source>
</evidence>
<keyword evidence="9 19" id="KW-0732">Signal</keyword>
<dbReference type="EMBL" id="AACZ04067206">
    <property type="status" value="NOT_ANNOTATED_CDS"/>
    <property type="molecule type" value="Genomic_DNA"/>
</dbReference>
<evidence type="ECO:0000256" key="4">
    <source>
        <dbReference type="ARBA" id="ARBA00008779"/>
    </source>
</evidence>
<dbReference type="SUPFAM" id="SSF53649">
    <property type="entry name" value="Alkaline phosphatase-like"/>
    <property type="match status" value="1"/>
</dbReference>
<evidence type="ECO:0000256" key="14">
    <source>
        <dbReference type="ARBA" id="ARBA00023228"/>
    </source>
</evidence>
<evidence type="ECO:0000256" key="3">
    <source>
        <dbReference type="ARBA" id="ARBA00004371"/>
    </source>
</evidence>
<reference evidence="21" key="3">
    <citation type="submission" date="2025-09" db="UniProtKB">
        <authorList>
            <consortium name="Ensembl"/>
        </authorList>
    </citation>
    <scope>IDENTIFICATION</scope>
</reference>
<dbReference type="HOGENOM" id="CLU_006332_13_5_1"/>
<evidence type="ECO:0000256" key="1">
    <source>
        <dbReference type="ARBA" id="ARBA00000027"/>
    </source>
</evidence>
<comment type="similarity">
    <text evidence="4">Belongs to the sulfatase family.</text>
</comment>
<proteinExistence type="inferred from homology"/>
<feature type="signal peptide" evidence="19">
    <location>
        <begin position="1"/>
        <end position="26"/>
    </location>
</feature>
<dbReference type="InterPro" id="IPR000917">
    <property type="entry name" value="Sulfatase_N"/>
</dbReference>
<dbReference type="GO" id="GO:0004065">
    <property type="term" value="F:arylsulfatase activity"/>
    <property type="evidence" value="ECO:0000318"/>
    <property type="project" value="GO_Central"/>
</dbReference>
<accession>H2QBQ8</accession>
<dbReference type="Bgee" id="ENSPTRG00000008467">
    <property type="expression patterns" value="Expressed in testis and 19 other cell types or tissues"/>
</dbReference>
<evidence type="ECO:0000256" key="7">
    <source>
        <dbReference type="ARBA" id="ARBA00019527"/>
    </source>
</evidence>
<protein>
    <recommendedName>
        <fullName evidence="7">N-acetylgalactosamine-6-sulfatase</fullName>
        <ecNumber evidence="6">3.1.6.4</ecNumber>
    </recommendedName>
    <alternativeName>
        <fullName evidence="17">Chondroitinsulfatase</fullName>
    </alternativeName>
    <alternativeName>
        <fullName evidence="15">Galactose-6-sulfate sulfatase</fullName>
    </alternativeName>
    <alternativeName>
        <fullName evidence="16">N-acetylgalactosamine-6-sulfate sulfatase</fullName>
    </alternativeName>
</protein>
<dbReference type="Proteomes" id="UP000002277">
    <property type="component" value="Chromosome 16"/>
</dbReference>
<name>H2QBQ8_PANTR</name>
<dbReference type="Pfam" id="PF00884">
    <property type="entry name" value="Sulfatase"/>
    <property type="match status" value="1"/>
</dbReference>
<evidence type="ECO:0000256" key="17">
    <source>
        <dbReference type="ARBA" id="ARBA00033059"/>
    </source>
</evidence>
<evidence type="ECO:0000313" key="21">
    <source>
        <dbReference type="Ensembl" id="ENSPTRP00000014434.5"/>
    </source>
</evidence>
<evidence type="ECO:0000256" key="6">
    <source>
        <dbReference type="ARBA" id="ARBA00012117"/>
    </source>
</evidence>
<dbReference type="GO" id="GO:0043890">
    <property type="term" value="F:N-acetylgalactosamine-6-sulfatase activity"/>
    <property type="evidence" value="ECO:0007669"/>
    <property type="project" value="UniProtKB-EC"/>
</dbReference>
<dbReference type="GO" id="GO:0005764">
    <property type="term" value="C:lysosome"/>
    <property type="evidence" value="ECO:0007669"/>
    <property type="project" value="UniProtKB-SubCell"/>
</dbReference>
<dbReference type="PROSITE" id="PS00523">
    <property type="entry name" value="SULFATASE_1"/>
    <property type="match status" value="1"/>
</dbReference>
<dbReference type="GeneTree" id="ENSGT00940000157787"/>
<dbReference type="Gene3D" id="3.40.720.10">
    <property type="entry name" value="Alkaline Phosphatase, subunit A"/>
    <property type="match status" value="1"/>
</dbReference>
<keyword evidence="11" id="KW-0106">Calcium</keyword>
<evidence type="ECO:0000256" key="5">
    <source>
        <dbReference type="ARBA" id="ARBA00011738"/>
    </source>
</evidence>
<evidence type="ECO:0000256" key="19">
    <source>
        <dbReference type="SAM" id="SignalP"/>
    </source>
</evidence>
<evidence type="ECO:0000256" key="8">
    <source>
        <dbReference type="ARBA" id="ARBA00022723"/>
    </source>
</evidence>
<sequence length="502" mass="55306">MAAVVAATRWWRLLLVLSAAGMGASGAPQPPNILLLLMDDMGWGDLGVYGEPSRETPNLDRMAAEGMLFPNFYSANPLCSPSRAALLTGRLPIRNGFYTTNAHARNAYTPQEIVGGIPDSEQLLPELLKKAGYVSKIVGKWHLGHRPQFHPLKHGFDEWFGSPNCHFGPYDNKARPNIPVYRDWEMVGRYYEEFPINLKTGEANLTQIYLQEALDFIKRQARHHPFFLYWAVDATHAPVYASKPFLGTSQRGRYGDAVREIDDSIGKMLELLQDLHVADNTFVFFTSDNGAALISAPEQGECSPSLLTVSPQPAWPSWASVPGIAACEGRPGHRSPSIVTCEGRPGHRSPSIAACEGRPGHRSSDEPLGHGQTWPLMAVVQGLQDTPSLLFSLQGIDFCPGQNVSGVTTHNLEDHTKLPLIFHLGRDPGERFPLSFASAEYQEALSRITSVVQQHQEALVPGQPQLNVCNWAVMNWAPPGCEKLGKCLTPPESIPKKCLWSH</sequence>
<feature type="domain" description="Sulfatase N-terminal" evidence="20">
    <location>
        <begin position="31"/>
        <end position="295"/>
    </location>
</feature>
<feature type="compositionally biased region" description="Basic and acidic residues" evidence="18">
    <location>
        <begin position="358"/>
        <end position="368"/>
    </location>
</feature>
<comment type="subunit">
    <text evidence="5">Homodimer.</text>
</comment>
<keyword evidence="14" id="KW-0458">Lysosome</keyword>
<keyword evidence="22" id="KW-1185">Reference proteome</keyword>
<dbReference type="GO" id="GO:0046872">
    <property type="term" value="F:metal ion binding"/>
    <property type="evidence" value="ECO:0007669"/>
    <property type="project" value="UniProtKB-KW"/>
</dbReference>
<dbReference type="AlphaFoldDB" id="H2QBQ8"/>
<evidence type="ECO:0000259" key="20">
    <source>
        <dbReference type="Pfam" id="PF00884"/>
    </source>
</evidence>
<keyword evidence="8" id="KW-0479">Metal-binding</keyword>
<reference evidence="21 22" key="1">
    <citation type="journal article" date="2005" name="Nature">
        <title>Initial sequence of the chimpanzee genome and comparison with the human genome.</title>
        <authorList>
            <consortium name="Chimpanzee sequencing and analysis consortium"/>
        </authorList>
    </citation>
    <scope>NUCLEOTIDE SEQUENCE [LARGE SCALE GENOMIC DNA]</scope>
</reference>
<feature type="chain" id="PRO_5014146580" description="N-acetylgalactosamine-6-sulfatase" evidence="19">
    <location>
        <begin position="27"/>
        <end position="502"/>
    </location>
</feature>
<dbReference type="FunFam" id="3.40.720.10:FF:000021">
    <property type="entry name" value="Galactosamine (N-acetyl)-6-sulfatase"/>
    <property type="match status" value="1"/>
</dbReference>
<evidence type="ECO:0000256" key="9">
    <source>
        <dbReference type="ARBA" id="ARBA00022729"/>
    </source>
</evidence>
<keyword evidence="12" id="KW-1015">Disulfide bond</keyword>
<evidence type="ECO:0000256" key="15">
    <source>
        <dbReference type="ARBA" id="ARBA00030478"/>
    </source>
</evidence>
<keyword evidence="10" id="KW-0378">Hydrolase</keyword>
<dbReference type="PANTHER" id="PTHR42693">
    <property type="entry name" value="ARYLSULFATASE FAMILY MEMBER"/>
    <property type="match status" value="1"/>
</dbReference>
<feature type="region of interest" description="Disordered" evidence="18">
    <location>
        <begin position="339"/>
        <end position="368"/>
    </location>
</feature>
<dbReference type="InParanoid" id="H2QBQ8"/>
<evidence type="ECO:0000256" key="2">
    <source>
        <dbReference type="ARBA" id="ARBA00001913"/>
    </source>
</evidence>
<evidence type="ECO:0000256" key="12">
    <source>
        <dbReference type="ARBA" id="ARBA00023157"/>
    </source>
</evidence>
<dbReference type="PANTHER" id="PTHR42693:SF47">
    <property type="entry name" value="N-ACETYLGALACTOSAMINE-6-SULFATASE"/>
    <property type="match status" value="1"/>
</dbReference>
<dbReference type="EMBL" id="AACZ04067205">
    <property type="status" value="NOT_ANNOTATED_CDS"/>
    <property type="molecule type" value="Genomic_DNA"/>
</dbReference>
<dbReference type="Pfam" id="PF14707">
    <property type="entry name" value="Sulfatase_C"/>
    <property type="match status" value="1"/>
</dbReference>
<dbReference type="VGNC" id="VGNC:51575">
    <property type="gene designation" value="GALNS"/>
</dbReference>